<comment type="caution">
    <text evidence="3">The sequence shown here is derived from an EMBL/GenBank/DDBJ whole genome shotgun (WGS) entry which is preliminary data.</text>
</comment>
<dbReference type="SMART" id="SM00465">
    <property type="entry name" value="GIYc"/>
    <property type="match status" value="1"/>
</dbReference>
<dbReference type="InterPro" id="IPR035901">
    <property type="entry name" value="GIY-YIG_endonuc_sf"/>
</dbReference>
<sequence length="96" mass="11584">MGNVYYVYILASKRNGTLYVGMTNNLERRIYEHRNNLIKGFTKKYNIHNLVYFEQATDVKVAIEREKNIKNWKRKWKLELIEKDNPGWKDLYDGIV</sequence>
<evidence type="ECO:0000313" key="3">
    <source>
        <dbReference type="EMBL" id="OGZ84877.1"/>
    </source>
</evidence>
<dbReference type="PANTHER" id="PTHR34477:SF5">
    <property type="entry name" value="BSL5627 PROTEIN"/>
    <property type="match status" value="1"/>
</dbReference>
<evidence type="ECO:0000313" key="4">
    <source>
        <dbReference type="Proteomes" id="UP000177751"/>
    </source>
</evidence>
<dbReference type="STRING" id="1802229.A2401_02080"/>
<dbReference type="PANTHER" id="PTHR34477">
    <property type="entry name" value="UPF0213 PROTEIN YHBQ"/>
    <property type="match status" value="1"/>
</dbReference>
<name>A0A1G2JCW9_9BACT</name>
<accession>A0A1G2JCW9</accession>
<dbReference type="PROSITE" id="PS50164">
    <property type="entry name" value="GIY_YIG"/>
    <property type="match status" value="1"/>
</dbReference>
<gene>
    <name evidence="3" type="ORF">A2401_02080</name>
</gene>
<proteinExistence type="inferred from homology"/>
<dbReference type="InterPro" id="IPR000305">
    <property type="entry name" value="GIY-YIG_endonuc"/>
</dbReference>
<dbReference type="Pfam" id="PF01541">
    <property type="entry name" value="GIY-YIG"/>
    <property type="match status" value="1"/>
</dbReference>
<dbReference type="EMBL" id="MHPP01000011">
    <property type="protein sequence ID" value="OGZ84877.1"/>
    <property type="molecule type" value="Genomic_DNA"/>
</dbReference>
<feature type="domain" description="GIY-YIG" evidence="2">
    <location>
        <begin position="3"/>
        <end position="80"/>
    </location>
</feature>
<dbReference type="Gene3D" id="3.40.1440.10">
    <property type="entry name" value="GIY-YIG endonuclease"/>
    <property type="match status" value="1"/>
</dbReference>
<dbReference type="Proteomes" id="UP000177751">
    <property type="component" value="Unassembled WGS sequence"/>
</dbReference>
<dbReference type="InterPro" id="IPR050190">
    <property type="entry name" value="UPF0213_domain"/>
</dbReference>
<protein>
    <submittedName>
        <fullName evidence="3">GIY-YIG nuclease</fullName>
    </submittedName>
</protein>
<organism evidence="3 4">
    <name type="scientific">Candidatus Staskawiczbacteria bacterium RIFOXYC1_FULL_38_18</name>
    <dbReference type="NCBI Taxonomy" id="1802229"/>
    <lineage>
        <taxon>Bacteria</taxon>
        <taxon>Candidatus Staskawicziibacteriota</taxon>
    </lineage>
</organism>
<dbReference type="AlphaFoldDB" id="A0A1G2JCW9"/>
<evidence type="ECO:0000256" key="1">
    <source>
        <dbReference type="ARBA" id="ARBA00007435"/>
    </source>
</evidence>
<dbReference type="SUPFAM" id="SSF82771">
    <property type="entry name" value="GIY-YIG endonuclease"/>
    <property type="match status" value="1"/>
</dbReference>
<evidence type="ECO:0000259" key="2">
    <source>
        <dbReference type="PROSITE" id="PS50164"/>
    </source>
</evidence>
<reference evidence="3 4" key="1">
    <citation type="journal article" date="2016" name="Nat. Commun.">
        <title>Thousands of microbial genomes shed light on interconnected biogeochemical processes in an aquifer system.</title>
        <authorList>
            <person name="Anantharaman K."/>
            <person name="Brown C.T."/>
            <person name="Hug L.A."/>
            <person name="Sharon I."/>
            <person name="Castelle C.J."/>
            <person name="Probst A.J."/>
            <person name="Thomas B.C."/>
            <person name="Singh A."/>
            <person name="Wilkins M.J."/>
            <person name="Karaoz U."/>
            <person name="Brodie E.L."/>
            <person name="Williams K.H."/>
            <person name="Hubbard S.S."/>
            <person name="Banfield J.F."/>
        </authorList>
    </citation>
    <scope>NUCLEOTIDE SEQUENCE [LARGE SCALE GENOMIC DNA]</scope>
</reference>
<dbReference type="CDD" id="cd10448">
    <property type="entry name" value="GIY-YIG_unchar_3"/>
    <property type="match status" value="1"/>
</dbReference>
<comment type="similarity">
    <text evidence="1">Belongs to the UPF0213 family.</text>
</comment>